<dbReference type="OrthoDB" id="9782395at2"/>
<reference evidence="6 7" key="1">
    <citation type="submission" date="2011-08" db="EMBL/GenBank/DDBJ databases">
        <title>The Genome Sequence of Clostridium hathewayi WAL-18680.</title>
        <authorList>
            <consortium name="The Broad Institute Genome Sequencing Platform"/>
            <person name="Earl A."/>
            <person name="Ward D."/>
            <person name="Feldgarden M."/>
            <person name="Gevers D."/>
            <person name="Finegold S.M."/>
            <person name="Summanen P.H."/>
            <person name="Molitoris D.R."/>
            <person name="Song M."/>
            <person name="Daigneault M."/>
            <person name="Allen-Vercoe E."/>
            <person name="Young S.K."/>
            <person name="Zeng Q."/>
            <person name="Gargeya S."/>
            <person name="Fitzgerald M."/>
            <person name="Haas B."/>
            <person name="Abouelleil A."/>
            <person name="Alvarado L."/>
            <person name="Arachchi H.M."/>
            <person name="Berlin A."/>
            <person name="Brown A."/>
            <person name="Chapman S.B."/>
            <person name="Chen Z."/>
            <person name="Dunbar C."/>
            <person name="Freedman E."/>
            <person name="Gearin G."/>
            <person name="Gellesch M."/>
            <person name="Goldberg J."/>
            <person name="Griggs A."/>
            <person name="Gujja S."/>
            <person name="Heiman D."/>
            <person name="Howarth C."/>
            <person name="Larson L."/>
            <person name="Lui A."/>
            <person name="MacDonald P.J.P."/>
            <person name="Montmayeur A."/>
            <person name="Murphy C."/>
            <person name="Neiman D."/>
            <person name="Pearson M."/>
            <person name="Priest M."/>
            <person name="Roberts A."/>
            <person name="Saif S."/>
            <person name="Shea T."/>
            <person name="Shenoy N."/>
            <person name="Sisk P."/>
            <person name="Stolte C."/>
            <person name="Sykes S."/>
            <person name="Wortman J."/>
            <person name="Nusbaum C."/>
            <person name="Birren B."/>
        </authorList>
    </citation>
    <scope>NUCLEOTIDE SEQUENCE [LARGE SCALE GENOMIC DNA]</scope>
    <source>
        <strain evidence="6 7">WAL-18680</strain>
    </source>
</reference>
<evidence type="ECO:0000256" key="1">
    <source>
        <dbReference type="ARBA" id="ARBA00004127"/>
    </source>
</evidence>
<name>G5IH92_9FIRM</name>
<dbReference type="InterPro" id="IPR007318">
    <property type="entry name" value="Phopholipid_MeTrfase"/>
</dbReference>
<feature type="transmembrane region" description="Helical" evidence="5">
    <location>
        <begin position="133"/>
        <end position="160"/>
    </location>
</feature>
<feature type="transmembrane region" description="Helical" evidence="5">
    <location>
        <begin position="6"/>
        <end position="24"/>
    </location>
</feature>
<dbReference type="PANTHER" id="PTHR12714:SF9">
    <property type="entry name" value="PROTEIN-S-ISOPRENYLCYSTEINE O-METHYLTRANSFERASE"/>
    <property type="match status" value="1"/>
</dbReference>
<dbReference type="Gene3D" id="1.20.120.1630">
    <property type="match status" value="1"/>
</dbReference>
<evidence type="ECO:0000256" key="4">
    <source>
        <dbReference type="ARBA" id="ARBA00023136"/>
    </source>
</evidence>
<feature type="transmembrane region" description="Helical" evidence="5">
    <location>
        <begin position="78"/>
        <end position="98"/>
    </location>
</feature>
<comment type="caution">
    <text evidence="6">The sequence shown here is derived from an EMBL/GenBank/DDBJ whole genome shotgun (WGS) entry which is preliminary data.</text>
</comment>
<dbReference type="Pfam" id="PF04191">
    <property type="entry name" value="PEMT"/>
    <property type="match status" value="1"/>
</dbReference>
<dbReference type="EMBL" id="ADLN01000075">
    <property type="protein sequence ID" value="EHI59163.1"/>
    <property type="molecule type" value="Genomic_DNA"/>
</dbReference>
<dbReference type="GO" id="GO:0016740">
    <property type="term" value="F:transferase activity"/>
    <property type="evidence" value="ECO:0007669"/>
    <property type="project" value="UniProtKB-ARBA"/>
</dbReference>
<proteinExistence type="predicted"/>
<dbReference type="PATRIC" id="fig|742737.3.peg.2875"/>
<feature type="transmembrane region" description="Helical" evidence="5">
    <location>
        <begin position="45"/>
        <end position="66"/>
    </location>
</feature>
<protein>
    <recommendedName>
        <fullName evidence="8">Steroid 5-alpha reductase C-terminal domain-containing protein</fullName>
    </recommendedName>
</protein>
<sequence length="197" mass="21450">MGIQLIAMAVLAAFYGCYVVKMICQKKKGIQTDQIGKGKAGFVKLIEVTMKISAFLVLGAGIISIVLDASNGPISIRIIGAVVSAAGTAVFITAVLTMRDSWRAGVSPTDKTELVTNGIYQFSRNPAFLGFDLLYIGILLMFFNWGLCAASVFAILMYHLQIVYVEEAFLLATFGDEYLQYKKRVCRYIGIGNGYGL</sequence>
<organism evidence="6 7">
    <name type="scientific">Hungatella hathewayi WAL-18680</name>
    <dbReference type="NCBI Taxonomy" id="742737"/>
    <lineage>
        <taxon>Bacteria</taxon>
        <taxon>Bacillati</taxon>
        <taxon>Bacillota</taxon>
        <taxon>Clostridia</taxon>
        <taxon>Lachnospirales</taxon>
        <taxon>Lachnospiraceae</taxon>
        <taxon>Hungatella</taxon>
    </lineage>
</organism>
<keyword evidence="7" id="KW-1185">Reference proteome</keyword>
<dbReference type="PANTHER" id="PTHR12714">
    <property type="entry name" value="PROTEIN-S ISOPRENYLCYSTEINE O-METHYLTRANSFERASE"/>
    <property type="match status" value="1"/>
</dbReference>
<dbReference type="AlphaFoldDB" id="G5IH92"/>
<dbReference type="Proteomes" id="UP000005384">
    <property type="component" value="Unassembled WGS sequence"/>
</dbReference>
<dbReference type="RefSeq" id="WP_006780848.1">
    <property type="nucleotide sequence ID" value="NZ_CP040506.1"/>
</dbReference>
<evidence type="ECO:0000313" key="7">
    <source>
        <dbReference type="Proteomes" id="UP000005384"/>
    </source>
</evidence>
<dbReference type="HOGENOM" id="CLU_065200_7_0_9"/>
<evidence type="ECO:0008006" key="8">
    <source>
        <dbReference type="Google" id="ProtNLM"/>
    </source>
</evidence>
<gene>
    <name evidence="6" type="ORF">HMPREF9473_02870</name>
</gene>
<evidence type="ECO:0000313" key="6">
    <source>
        <dbReference type="EMBL" id="EHI59163.1"/>
    </source>
</evidence>
<keyword evidence="2 5" id="KW-0812">Transmembrane</keyword>
<dbReference type="GO" id="GO:0012505">
    <property type="term" value="C:endomembrane system"/>
    <property type="evidence" value="ECO:0007669"/>
    <property type="project" value="UniProtKB-SubCell"/>
</dbReference>
<evidence type="ECO:0000256" key="3">
    <source>
        <dbReference type="ARBA" id="ARBA00022989"/>
    </source>
</evidence>
<comment type="subcellular location">
    <subcellularLocation>
        <location evidence="1">Endomembrane system</location>
        <topology evidence="1">Multi-pass membrane protein</topology>
    </subcellularLocation>
</comment>
<keyword evidence="3 5" id="KW-1133">Transmembrane helix</keyword>
<accession>G5IH92</accession>
<evidence type="ECO:0000256" key="5">
    <source>
        <dbReference type="SAM" id="Phobius"/>
    </source>
</evidence>
<keyword evidence="4 5" id="KW-0472">Membrane</keyword>
<evidence type="ECO:0000256" key="2">
    <source>
        <dbReference type="ARBA" id="ARBA00022692"/>
    </source>
</evidence>